<dbReference type="PANTHER" id="PTHR45892">
    <property type="entry name" value="AMINOACYLASE-1"/>
    <property type="match status" value="1"/>
</dbReference>
<evidence type="ECO:0000313" key="2">
    <source>
        <dbReference type="WBParaSite" id="ALUE_0002112801-mRNA-1"/>
    </source>
</evidence>
<dbReference type="GO" id="GO:0004046">
    <property type="term" value="F:aminoacylase activity"/>
    <property type="evidence" value="ECO:0007669"/>
    <property type="project" value="TreeGrafter"/>
</dbReference>
<protein>
    <submittedName>
        <fullName evidence="2">M20_dimer domain-containing protein</fullName>
    </submittedName>
</protein>
<evidence type="ECO:0000313" key="1">
    <source>
        <dbReference type="Proteomes" id="UP000036681"/>
    </source>
</evidence>
<keyword evidence="1" id="KW-1185">Reference proteome</keyword>
<dbReference type="PANTHER" id="PTHR45892:SF1">
    <property type="entry name" value="AMINOACYLASE-1"/>
    <property type="match status" value="1"/>
</dbReference>
<dbReference type="WBParaSite" id="ALUE_0002112801-mRNA-1">
    <property type="protein sequence ID" value="ALUE_0002112801-mRNA-1"/>
    <property type="gene ID" value="ALUE_0002112801"/>
</dbReference>
<dbReference type="Proteomes" id="UP000036681">
    <property type="component" value="Unplaced"/>
</dbReference>
<dbReference type="SUPFAM" id="SSF53187">
    <property type="entry name" value="Zn-dependent exopeptidases"/>
    <property type="match status" value="1"/>
</dbReference>
<dbReference type="Gene3D" id="1.10.150.900">
    <property type="match status" value="2"/>
</dbReference>
<dbReference type="InterPro" id="IPR052083">
    <property type="entry name" value="Aminoacylase-1_M20A"/>
</dbReference>
<dbReference type="AlphaFoldDB" id="A0A0M3IQV0"/>
<reference evidence="2" key="1">
    <citation type="submission" date="2017-02" db="UniProtKB">
        <authorList>
            <consortium name="WormBaseParasite"/>
        </authorList>
    </citation>
    <scope>IDENTIFICATION</scope>
</reference>
<name>A0A0M3IQV0_ASCLU</name>
<accession>A0A0M3IQV0</accession>
<organism evidence="1 2">
    <name type="scientific">Ascaris lumbricoides</name>
    <name type="common">Giant roundworm</name>
    <dbReference type="NCBI Taxonomy" id="6252"/>
    <lineage>
        <taxon>Eukaryota</taxon>
        <taxon>Metazoa</taxon>
        <taxon>Ecdysozoa</taxon>
        <taxon>Nematoda</taxon>
        <taxon>Chromadorea</taxon>
        <taxon>Rhabditida</taxon>
        <taxon>Spirurina</taxon>
        <taxon>Ascaridomorpha</taxon>
        <taxon>Ascaridoidea</taxon>
        <taxon>Ascarididae</taxon>
        <taxon>Ascaris</taxon>
    </lineage>
</organism>
<proteinExistence type="predicted"/>
<sequence>MKEEFKGYRSIGFSPMNKTPTLLHDHNEYIEESQGYRSIGFSPMNKTPRLAHEHDEYLEESIFLRGVEIYAKLIAKLGDMPEV</sequence>